<dbReference type="EMBL" id="CP071448">
    <property type="protein sequence ID" value="QSW89466.1"/>
    <property type="molecule type" value="Genomic_DNA"/>
</dbReference>
<accession>A0ABX7QEI9</accession>
<reference evidence="2 3" key="1">
    <citation type="submission" date="2021-03" db="EMBL/GenBank/DDBJ databases">
        <title>Flavobacterium kribbensis sp. nov, an endophytic bacteria, isolated from soybean.</title>
        <authorList>
            <person name="Lee J."/>
            <person name="Seo J."/>
        </authorList>
    </citation>
    <scope>NUCLEOTIDE SEQUENCE [LARGE SCALE GENOMIC DNA]</scope>
    <source>
        <strain evidence="2 3">BB8</strain>
    </source>
</reference>
<feature type="transmembrane region" description="Helical" evidence="1">
    <location>
        <begin position="139"/>
        <end position="157"/>
    </location>
</feature>
<feature type="transmembrane region" description="Helical" evidence="1">
    <location>
        <begin position="84"/>
        <end position="105"/>
    </location>
</feature>
<keyword evidence="1" id="KW-0812">Transmembrane</keyword>
<keyword evidence="1" id="KW-1133">Transmembrane helix</keyword>
<keyword evidence="1" id="KW-0472">Membrane</keyword>
<organism evidence="2 3">
    <name type="scientific">Flavobacterium endoglycinae</name>
    <dbReference type="NCBI Taxonomy" id="2816357"/>
    <lineage>
        <taxon>Bacteria</taxon>
        <taxon>Pseudomonadati</taxon>
        <taxon>Bacteroidota</taxon>
        <taxon>Flavobacteriia</taxon>
        <taxon>Flavobacteriales</taxon>
        <taxon>Flavobacteriaceae</taxon>
        <taxon>Flavobacterium</taxon>
    </lineage>
</organism>
<feature type="transmembrane region" description="Helical" evidence="1">
    <location>
        <begin position="164"/>
        <end position="183"/>
    </location>
</feature>
<feature type="transmembrane region" description="Helical" evidence="1">
    <location>
        <begin position="117"/>
        <end position="133"/>
    </location>
</feature>
<evidence type="ECO:0000313" key="2">
    <source>
        <dbReference type="EMBL" id="QSW89466.1"/>
    </source>
</evidence>
<protein>
    <recommendedName>
        <fullName evidence="4">DUF2157 domain-containing protein</fullName>
    </recommendedName>
</protein>
<feature type="transmembrane region" description="Helical" evidence="1">
    <location>
        <begin position="314"/>
        <end position="332"/>
    </location>
</feature>
<evidence type="ECO:0000256" key="1">
    <source>
        <dbReference type="SAM" id="Phobius"/>
    </source>
</evidence>
<name>A0ABX7QEI9_9FLAO</name>
<sequence>MIVHDKNLLNNLALIEEAYSLESAGFISKEQKKIIKKELPSFKVQNNILVRLGFFLLGSFLYSSICGTVSMIGLIGSTSFSERFFFSISCFIFLGIGIAGAEMLAKNKYYRHGLDDAFILGIILNAGGAYMILTESYNSIPLGLAVVVAVTSFLVYYRYLHLMSILVFCLASTAVLFFGLYEIGDIGKTIMPFALMLFSGGFYFFTKKKIKNLTEIYHYNAFVLANSFCLVLFYLSCNYLVVRELSAELLSVDIKPGQDIPFAYFFYAFTCIVPVLYLVQAIKTKDRIMLWISFGAFAFTVFTIRFYYSVLPAEAALTIGGLVMFGIAYVSIQKLKNKESGLTFKPDRIHHSNTFLNAETLIVASTLGLKPEIKTNSPMEFGDGGFSGGGSGGSY</sequence>
<proteinExistence type="predicted"/>
<dbReference type="Proteomes" id="UP000663440">
    <property type="component" value="Chromosome"/>
</dbReference>
<feature type="transmembrane region" description="Helical" evidence="1">
    <location>
        <begin position="189"/>
        <end position="205"/>
    </location>
</feature>
<feature type="transmembrane region" description="Helical" evidence="1">
    <location>
        <begin position="48"/>
        <end position="72"/>
    </location>
</feature>
<feature type="transmembrane region" description="Helical" evidence="1">
    <location>
        <begin position="262"/>
        <end position="279"/>
    </location>
</feature>
<gene>
    <name evidence="2" type="ORF">J0383_01320</name>
</gene>
<evidence type="ECO:0008006" key="4">
    <source>
        <dbReference type="Google" id="ProtNLM"/>
    </source>
</evidence>
<evidence type="ECO:0000313" key="3">
    <source>
        <dbReference type="Proteomes" id="UP000663440"/>
    </source>
</evidence>
<dbReference type="RefSeq" id="WP_207296658.1">
    <property type="nucleotide sequence ID" value="NZ_CP071448.1"/>
</dbReference>
<feature type="transmembrane region" description="Helical" evidence="1">
    <location>
        <begin position="288"/>
        <end position="308"/>
    </location>
</feature>
<feature type="transmembrane region" description="Helical" evidence="1">
    <location>
        <begin position="217"/>
        <end position="242"/>
    </location>
</feature>
<keyword evidence="3" id="KW-1185">Reference proteome</keyword>